<dbReference type="Proteomes" id="UP000087171">
    <property type="component" value="Chromosome Ca6"/>
</dbReference>
<feature type="compositionally biased region" description="Polar residues" evidence="1">
    <location>
        <begin position="91"/>
        <end position="107"/>
    </location>
</feature>
<dbReference type="STRING" id="3827.A0A1S2YMS1"/>
<dbReference type="KEGG" id="cam:101491282"/>
<dbReference type="GO" id="GO:0000460">
    <property type="term" value="P:maturation of 5.8S rRNA"/>
    <property type="evidence" value="ECO:0007669"/>
    <property type="project" value="TreeGrafter"/>
</dbReference>
<gene>
    <name evidence="3" type="primary">LOC101491282</name>
</gene>
<sequence>MAKRELSSTLKNLKFMQRASLIEEKTNIKVEVKHGTNSPTTRKCVVLTEGDPHPSALKGRMSFQNFNPSVEKLNPIEENFSQAAAKPETAISRNESENASFRESSTSVEGQGCSNLIKENYKVSGSVKRKQKEIICETQYPSKSPKNGKGNRKSSSKHCLVSVKKQRGGVVGWNVLRTAKCQTK</sequence>
<protein>
    <submittedName>
        <fullName evidence="3">Uncharacterized protein LOC101491282</fullName>
    </submittedName>
</protein>
<evidence type="ECO:0000256" key="1">
    <source>
        <dbReference type="SAM" id="MobiDB-lite"/>
    </source>
</evidence>
<dbReference type="AlphaFoldDB" id="A0A1S2YMS1"/>
<proteinExistence type="predicted"/>
<keyword evidence="2" id="KW-1185">Reference proteome</keyword>
<dbReference type="InterPro" id="IPR019324">
    <property type="entry name" value="MPP6"/>
</dbReference>
<dbReference type="Pfam" id="PF10175">
    <property type="entry name" value="MPP6"/>
    <property type="match status" value="1"/>
</dbReference>
<dbReference type="eggNOG" id="ENOG502RZGQ">
    <property type="taxonomic scope" value="Eukaryota"/>
</dbReference>
<dbReference type="PANTHER" id="PTHR13582:SF0">
    <property type="entry name" value="M-PHASE PHOSPHOPROTEIN 6"/>
    <property type="match status" value="1"/>
</dbReference>
<evidence type="ECO:0000313" key="3">
    <source>
        <dbReference type="RefSeq" id="XP_004507176.1"/>
    </source>
</evidence>
<feature type="region of interest" description="Disordered" evidence="1">
    <location>
        <begin position="84"/>
        <end position="107"/>
    </location>
</feature>
<dbReference type="PANTHER" id="PTHR13582">
    <property type="entry name" value="M-PHASE PHOSPHOPROTEIN 6"/>
    <property type="match status" value="1"/>
</dbReference>
<name>A0A1S2YMS1_CICAR</name>
<dbReference type="OrthoDB" id="2019850at2759"/>
<accession>A0A1S2YMS1</accession>
<evidence type="ECO:0000313" key="2">
    <source>
        <dbReference type="Proteomes" id="UP000087171"/>
    </source>
</evidence>
<organism evidence="2 3">
    <name type="scientific">Cicer arietinum</name>
    <name type="common">Chickpea</name>
    <name type="synonym">Garbanzo</name>
    <dbReference type="NCBI Taxonomy" id="3827"/>
    <lineage>
        <taxon>Eukaryota</taxon>
        <taxon>Viridiplantae</taxon>
        <taxon>Streptophyta</taxon>
        <taxon>Embryophyta</taxon>
        <taxon>Tracheophyta</taxon>
        <taxon>Spermatophyta</taxon>
        <taxon>Magnoliopsida</taxon>
        <taxon>eudicotyledons</taxon>
        <taxon>Gunneridae</taxon>
        <taxon>Pentapetalae</taxon>
        <taxon>rosids</taxon>
        <taxon>fabids</taxon>
        <taxon>Fabales</taxon>
        <taxon>Fabaceae</taxon>
        <taxon>Papilionoideae</taxon>
        <taxon>50 kb inversion clade</taxon>
        <taxon>NPAAA clade</taxon>
        <taxon>Hologalegina</taxon>
        <taxon>IRL clade</taxon>
        <taxon>Cicereae</taxon>
        <taxon>Cicer</taxon>
    </lineage>
</organism>
<dbReference type="GeneID" id="101491282"/>
<dbReference type="RefSeq" id="XP_004507176.1">
    <property type="nucleotide sequence ID" value="XM_004507119.3"/>
</dbReference>
<dbReference type="PaxDb" id="3827-XP_004507176.1"/>
<reference evidence="2" key="1">
    <citation type="journal article" date="2013" name="Nat. Biotechnol.">
        <title>Draft genome sequence of chickpea (Cicer arietinum) provides a resource for trait improvement.</title>
        <authorList>
            <person name="Varshney R.K."/>
            <person name="Song C."/>
            <person name="Saxena R.K."/>
            <person name="Azam S."/>
            <person name="Yu S."/>
            <person name="Sharpe A.G."/>
            <person name="Cannon S."/>
            <person name="Baek J."/>
            <person name="Rosen B.D."/>
            <person name="Tar'an B."/>
            <person name="Millan T."/>
            <person name="Zhang X."/>
            <person name="Ramsay L.D."/>
            <person name="Iwata A."/>
            <person name="Wang Y."/>
            <person name="Nelson W."/>
            <person name="Farmer A.D."/>
            <person name="Gaur P.M."/>
            <person name="Soderlund C."/>
            <person name="Penmetsa R.V."/>
            <person name="Xu C."/>
            <person name="Bharti A.K."/>
            <person name="He W."/>
            <person name="Winter P."/>
            <person name="Zhao S."/>
            <person name="Hane J.K."/>
            <person name="Carrasquilla-Garcia N."/>
            <person name="Condie J.A."/>
            <person name="Upadhyaya H.D."/>
            <person name="Luo M.C."/>
            <person name="Thudi M."/>
            <person name="Gowda C.L."/>
            <person name="Singh N.P."/>
            <person name="Lichtenzveig J."/>
            <person name="Gali K.K."/>
            <person name="Rubio J."/>
            <person name="Nadarajan N."/>
            <person name="Dolezel J."/>
            <person name="Bansal K.C."/>
            <person name="Xu X."/>
            <person name="Edwards D."/>
            <person name="Zhang G."/>
            <person name="Kahl G."/>
            <person name="Gil J."/>
            <person name="Singh K.B."/>
            <person name="Datta S.K."/>
            <person name="Jackson S.A."/>
            <person name="Wang J."/>
            <person name="Cook D.R."/>
        </authorList>
    </citation>
    <scope>NUCLEOTIDE SEQUENCE [LARGE SCALE GENOMIC DNA]</scope>
    <source>
        <strain evidence="2">cv. CDC Frontier</strain>
    </source>
</reference>
<feature type="region of interest" description="Disordered" evidence="1">
    <location>
        <begin position="138"/>
        <end position="158"/>
    </location>
</feature>
<reference evidence="3" key="2">
    <citation type="submission" date="2025-08" db="UniProtKB">
        <authorList>
            <consortium name="RefSeq"/>
        </authorList>
    </citation>
    <scope>IDENTIFICATION</scope>
    <source>
        <tissue evidence="3">Etiolated seedlings</tissue>
    </source>
</reference>